<dbReference type="PANTHER" id="PTHR43806:SF58">
    <property type="entry name" value="ALKALINE PROTEASE 1-RELATED"/>
    <property type="match status" value="1"/>
</dbReference>
<gene>
    <name evidence="7" type="ORF">DRE_01128</name>
</gene>
<dbReference type="InterPro" id="IPR036852">
    <property type="entry name" value="Peptidase_S8/S53_dom_sf"/>
</dbReference>
<dbReference type="SUPFAM" id="SSF52743">
    <property type="entry name" value="Subtilisin-like"/>
    <property type="match status" value="1"/>
</dbReference>
<keyword evidence="8" id="KW-1185">Reference proteome</keyword>
<accession>W7HW57</accession>
<dbReference type="InterPro" id="IPR050131">
    <property type="entry name" value="Peptidase_S8_subtilisin-like"/>
</dbReference>
<dbReference type="Proteomes" id="UP000024837">
    <property type="component" value="Unassembled WGS sequence"/>
</dbReference>
<dbReference type="Gene3D" id="3.40.50.200">
    <property type="entry name" value="Peptidase S8/S53 domain"/>
    <property type="match status" value="1"/>
</dbReference>
<evidence type="ECO:0000256" key="1">
    <source>
        <dbReference type="ARBA" id="ARBA00011073"/>
    </source>
</evidence>
<evidence type="ECO:0000256" key="3">
    <source>
        <dbReference type="ARBA" id="ARBA00022825"/>
    </source>
</evidence>
<comment type="similarity">
    <text evidence="1 4">Belongs to the peptidase S8 family.</text>
</comment>
<dbReference type="Pfam" id="PF18647">
    <property type="entry name" value="Fungal_lectin_2"/>
    <property type="match status" value="1"/>
</dbReference>
<feature type="compositionally biased region" description="Acidic residues" evidence="5">
    <location>
        <begin position="604"/>
        <end position="617"/>
    </location>
</feature>
<dbReference type="GO" id="GO:0006508">
    <property type="term" value="P:proteolysis"/>
    <property type="evidence" value="ECO:0007669"/>
    <property type="project" value="UniProtKB-KW"/>
</dbReference>
<dbReference type="PROSITE" id="PS51892">
    <property type="entry name" value="SUBTILASE"/>
    <property type="match status" value="1"/>
</dbReference>
<protein>
    <recommendedName>
        <fullName evidence="9">Peptidase S8/S53 domain-containing protein</fullName>
    </recommendedName>
</protein>
<sequence length="1031" mass="113684">MHQHIDVPVGYILAWLIHQVAAYKSLAALYSNRGITTAGNVFKRETRGRARARRSGIHSDGRNDSLPGHTFGSPLEKRVYLDNPHLSEQLRAPRDLRSLSTAEWQLRDEEGFNFATNPYVSDQSQGEGVTVFVIAKGADVGHSEFSHIADADRRNWIWSEPFPATERRDYSWGHGTAVLSKIVGKTVGIARKAKFVMVVSCDKNGKTSGLHILDSLMKIYVAQARLPVRSHSVISSSWLLRYEDSRSNDLDAFDRALRQSLDAMMQSLREQDVMVVIPSGEDRWNMVDGFPATIAFLEPQSHNLIPVGGVDMNTFGNQFQTHKLLEVWAPAIDVQVALPDTSFHPSEKAPPRLSSLGDRYGLVSGTSYAAASTAGLVAYFLGLGFTPMEAKLLLYNYAHDRTSNPDPFDPGPQVIYNAARGRCEDSNTIIDGPVDSSFRDGTPYTGNENLPANRRKALISTVTIGLWFKRVARSIPIDISGFKLSDFQPEPDTRKKRDLIDFGLLYPSSVSAQAPACPMKTSSSSSSTSSSSSSSSSSTSSSSSSSTSSSSTTSSTTSSSSESTSSSQSSSTEESSTTETETSTEQTTNTETATESEQASSTPAEDEPSPVDEEPEEPAPTYVVDEVAIADDGALLYVIPPLAVGVGAALILIPLLGGNTSTLRVTMTAYESQTITFSDASKFSVTVPPRPSSIYASTTSINYQLSNIGSYVTATSTTTTGPKSASTHTMGTITGTGLSAPTAATTPSVIAEPQEIDRHLCHGLYEKEQSKKGWVLYLPDRWYYLQRDTIANLINGPDICENDALKKESSNLRKGFYRGSPEMMLFELYWSGRPPTAIECRQNLMHLVDECDGNDVRNPHNWKAGGERWVNGNQFYYKIQPEWSYRIPPGPKFAACWWRTEKVDGYDETIATIWGYGWNDAFDDWEVDENGKFVRRRANGPEAFKSEVTRCIWDGRWQFTARTPEPINEAKWEWKLQIGFHNWPGKDQINIPSRRCLEDAIRKYSGLSDFVCGGENLEKDMKTTTTKTKTA</sequence>
<keyword evidence="2" id="KW-0645">Protease</keyword>
<organism evidence="7 8">
    <name type="scientific">Drechslerella stenobrocha 248</name>
    <dbReference type="NCBI Taxonomy" id="1043628"/>
    <lineage>
        <taxon>Eukaryota</taxon>
        <taxon>Fungi</taxon>
        <taxon>Dikarya</taxon>
        <taxon>Ascomycota</taxon>
        <taxon>Pezizomycotina</taxon>
        <taxon>Orbiliomycetes</taxon>
        <taxon>Orbiliales</taxon>
        <taxon>Orbiliaceae</taxon>
        <taxon>Drechslerella</taxon>
    </lineage>
</organism>
<dbReference type="HOGENOM" id="CLU_279259_0_0_1"/>
<evidence type="ECO:0000256" key="6">
    <source>
        <dbReference type="SAM" id="SignalP"/>
    </source>
</evidence>
<feature type="region of interest" description="Disordered" evidence="5">
    <location>
        <begin position="513"/>
        <end position="619"/>
    </location>
</feature>
<evidence type="ECO:0000256" key="5">
    <source>
        <dbReference type="SAM" id="MobiDB-lite"/>
    </source>
</evidence>
<keyword evidence="6" id="KW-0732">Signal</keyword>
<name>W7HW57_9PEZI</name>
<feature type="region of interest" description="Disordered" evidence="5">
    <location>
        <begin position="46"/>
        <end position="69"/>
    </location>
</feature>
<feature type="chain" id="PRO_5004895724" description="Peptidase S8/S53 domain-containing protein" evidence="6">
    <location>
        <begin position="23"/>
        <end position="1031"/>
    </location>
</feature>
<reference evidence="7 8" key="1">
    <citation type="submission" date="2013-05" db="EMBL/GenBank/DDBJ databases">
        <title>Drechslerella stenobrocha genome reveals carnivorous origination and mechanical trapping mechanism of predatory fungi.</title>
        <authorList>
            <person name="Liu X."/>
            <person name="Zhang W."/>
            <person name="Liu K."/>
        </authorList>
    </citation>
    <scope>NUCLEOTIDE SEQUENCE [LARGE SCALE GENOMIC DNA]</scope>
    <source>
        <strain evidence="7 8">248</strain>
    </source>
</reference>
<proteinExistence type="inferred from homology"/>
<feature type="compositionally biased region" description="Low complexity" evidence="5">
    <location>
        <begin position="521"/>
        <end position="603"/>
    </location>
</feature>
<dbReference type="PRINTS" id="PR00723">
    <property type="entry name" value="SUBTILISIN"/>
</dbReference>
<dbReference type="GO" id="GO:0004252">
    <property type="term" value="F:serine-type endopeptidase activity"/>
    <property type="evidence" value="ECO:0007669"/>
    <property type="project" value="InterPro"/>
</dbReference>
<keyword evidence="3" id="KW-0720">Serine protease</keyword>
<dbReference type="AlphaFoldDB" id="W7HW57"/>
<evidence type="ECO:0000313" key="7">
    <source>
        <dbReference type="EMBL" id="EWC44302.1"/>
    </source>
</evidence>
<comment type="caution">
    <text evidence="4">Lacks conserved residue(s) required for the propagation of feature annotation.</text>
</comment>
<feature type="signal peptide" evidence="6">
    <location>
        <begin position="1"/>
        <end position="22"/>
    </location>
</feature>
<keyword evidence="3" id="KW-0378">Hydrolase</keyword>
<evidence type="ECO:0000256" key="2">
    <source>
        <dbReference type="ARBA" id="ARBA00022670"/>
    </source>
</evidence>
<evidence type="ECO:0000256" key="4">
    <source>
        <dbReference type="PROSITE-ProRule" id="PRU01240"/>
    </source>
</evidence>
<dbReference type="InterPro" id="IPR015500">
    <property type="entry name" value="Peptidase_S8_subtilisin-rel"/>
</dbReference>
<evidence type="ECO:0000313" key="8">
    <source>
        <dbReference type="Proteomes" id="UP000024837"/>
    </source>
</evidence>
<evidence type="ECO:0008006" key="9">
    <source>
        <dbReference type="Google" id="ProtNLM"/>
    </source>
</evidence>
<dbReference type="OrthoDB" id="1896086at2759"/>
<dbReference type="PANTHER" id="PTHR43806">
    <property type="entry name" value="PEPTIDASE S8"/>
    <property type="match status" value="1"/>
</dbReference>
<dbReference type="EMBL" id="KI966443">
    <property type="protein sequence ID" value="EWC44302.1"/>
    <property type="molecule type" value="Genomic_DNA"/>
</dbReference>